<reference evidence="5 6" key="1">
    <citation type="submission" date="2019-12" db="EMBL/GenBank/DDBJ databases">
        <authorList>
            <person name="Jiao W.-B."/>
            <person name="Schneeberger K."/>
        </authorList>
    </citation>
    <scope>NUCLEOTIDE SEQUENCE [LARGE SCALE GENOMIC DNA]</scope>
    <source>
        <strain evidence="6">cv. C24</strain>
    </source>
</reference>
<dbReference type="InterPro" id="IPR001229">
    <property type="entry name" value="Jacalin-like_lectin_dom"/>
</dbReference>
<evidence type="ECO:0000313" key="5">
    <source>
        <dbReference type="EMBL" id="CAA0405331.1"/>
    </source>
</evidence>
<evidence type="ECO:0000313" key="6">
    <source>
        <dbReference type="Proteomes" id="UP000434276"/>
    </source>
</evidence>
<comment type="similarity">
    <text evidence="1">Belongs to the jacalin lectin family.</text>
</comment>
<dbReference type="Proteomes" id="UP000434276">
    <property type="component" value="Unassembled WGS sequence"/>
</dbReference>
<keyword evidence="2" id="KW-0430">Lectin</keyword>
<protein>
    <recommendedName>
        <fullName evidence="4">Jacalin-type lectin domain-containing protein</fullName>
    </recommendedName>
</protein>
<dbReference type="GO" id="GO:0030246">
    <property type="term" value="F:carbohydrate binding"/>
    <property type="evidence" value="ECO:0007669"/>
    <property type="project" value="UniProtKB-KW"/>
</dbReference>
<dbReference type="FunFam" id="2.100.10.30:FF:000001">
    <property type="entry name" value="Jacalin-related lectin 33"/>
    <property type="match status" value="3"/>
</dbReference>
<keyword evidence="3" id="KW-0677">Repeat</keyword>
<accession>A0A5S9Y7X1</accession>
<dbReference type="InterPro" id="IPR033734">
    <property type="entry name" value="Jacalin-like_lectin_dom_plant"/>
</dbReference>
<feature type="domain" description="Jacalin-type lectin" evidence="4">
    <location>
        <begin position="404"/>
        <end position="547"/>
    </location>
</feature>
<name>A0A5S9Y7X1_ARATH</name>
<dbReference type="Pfam" id="PF01419">
    <property type="entry name" value="Jacalin"/>
    <property type="match status" value="3"/>
</dbReference>
<organism evidence="5 6">
    <name type="scientific">Arabidopsis thaliana</name>
    <name type="common">Mouse-ear cress</name>
    <dbReference type="NCBI Taxonomy" id="3702"/>
    <lineage>
        <taxon>Eukaryota</taxon>
        <taxon>Viridiplantae</taxon>
        <taxon>Streptophyta</taxon>
        <taxon>Embryophyta</taxon>
        <taxon>Tracheophyta</taxon>
        <taxon>Spermatophyta</taxon>
        <taxon>Magnoliopsida</taxon>
        <taxon>eudicotyledons</taxon>
        <taxon>Gunneridae</taxon>
        <taxon>Pentapetalae</taxon>
        <taxon>rosids</taxon>
        <taxon>malvids</taxon>
        <taxon>Brassicales</taxon>
        <taxon>Brassicaceae</taxon>
        <taxon>Camelineae</taxon>
        <taxon>Arabidopsis</taxon>
    </lineage>
</organism>
<feature type="domain" description="Jacalin-type lectin" evidence="4">
    <location>
        <begin position="98"/>
        <end position="240"/>
    </location>
</feature>
<dbReference type="AlphaFoldDB" id="A0A5S9Y7X1"/>
<dbReference type="PANTHER" id="PTHR47293:SF11">
    <property type="entry name" value="JACALIN-RELATED LECTIN 12-RELATED"/>
    <property type="match status" value="1"/>
</dbReference>
<gene>
    <name evidence="5" type="ORF">C24_LOCUS23453</name>
</gene>
<evidence type="ECO:0000259" key="4">
    <source>
        <dbReference type="PROSITE" id="PS51752"/>
    </source>
</evidence>
<evidence type="ECO:0000256" key="3">
    <source>
        <dbReference type="ARBA" id="ARBA00022737"/>
    </source>
</evidence>
<dbReference type="Gene3D" id="2.100.10.30">
    <property type="entry name" value="Jacalin-like lectin domain"/>
    <property type="match status" value="3"/>
</dbReference>
<dbReference type="ExpressionAtlas" id="A0A5S9Y7X1">
    <property type="expression patterns" value="baseline and differential"/>
</dbReference>
<feature type="domain" description="Jacalin-type lectin" evidence="4">
    <location>
        <begin position="252"/>
        <end position="394"/>
    </location>
</feature>
<dbReference type="PANTHER" id="PTHR47293">
    <property type="entry name" value="JACALIN-RELATED LECTIN 3"/>
    <property type="match status" value="1"/>
</dbReference>
<dbReference type="InterPro" id="IPR036404">
    <property type="entry name" value="Jacalin-like_lectin_dom_sf"/>
</dbReference>
<evidence type="ECO:0000256" key="2">
    <source>
        <dbReference type="ARBA" id="ARBA00022734"/>
    </source>
</evidence>
<dbReference type="PROSITE" id="PS51752">
    <property type="entry name" value="JACALIN_LECTIN"/>
    <property type="match status" value="3"/>
</dbReference>
<dbReference type="OrthoDB" id="4325201at2759"/>
<proteinExistence type="inferred from homology"/>
<dbReference type="CDD" id="cd09612">
    <property type="entry name" value="Jacalin"/>
    <property type="match status" value="3"/>
</dbReference>
<dbReference type="SUPFAM" id="SSF51101">
    <property type="entry name" value="Mannose-binding lectins"/>
    <property type="match status" value="3"/>
</dbReference>
<dbReference type="SMART" id="SM00915">
    <property type="entry name" value="Jacalin"/>
    <property type="match status" value="3"/>
</dbReference>
<evidence type="ECO:0000256" key="1">
    <source>
        <dbReference type="ARBA" id="ARBA00006568"/>
    </source>
</evidence>
<dbReference type="EMBL" id="CACSHJ010000096">
    <property type="protein sequence ID" value="CAA0405331.1"/>
    <property type="molecule type" value="Genomic_DNA"/>
</dbReference>
<sequence>MHDRLTTGARMRTWNTQVDITYKFCAELKTKTETQPPDYSIHHFTPNSHYLSQLYPQRVLRKLNGCIKSHIHHLLIHHTTPFIVSLNFNHKRKSKQFVMAQKLEAIGRGLQWDDSSDHDNVTKILVRGGREGIQYVKFDYVKSGQPQTGLIHGLSGRGGFTQTFEIDQKDEHLVSVEGYYDVTKGVIQALKFKTNKKTSEMIGYDDTGIKLSLEVKGKKIIGFHGYAETNLNSLGAYFTTTGPIGLNPQVSHIKLAYQGGGGGIPWDHGPNHNGVKRVSFIFDENEIRQWRVDYDDGGVIRQYEPINGYDMFEVKEYPTEYIISVECTYDDVIPRSGRRMIRSIMFKTSKGRVSPIFGYPAARKFVLENNGGALIGFHGRVGAGIDALGAYFSSFIPSPPPPSPEKLQPEGGEAVGDPWDDGIFNGVREIHLEDGEGIALKFVYDKDVQVTELKVHGEPSGIGFNEFKLDYPSEYITTVEGFWDKTSGNERGVITRLRFTTNKQTFRPVGLESTTSFSLGKEGYKIVGFHGNSSTDKLHQLGVYVVPITRE</sequence>